<evidence type="ECO:0000313" key="1">
    <source>
        <dbReference type="EMBL" id="CAK9013611.1"/>
    </source>
</evidence>
<name>A0ABP0JH29_9DINO</name>
<gene>
    <name evidence="1" type="ORF">SCF082_LOCUS12005</name>
</gene>
<evidence type="ECO:0000313" key="2">
    <source>
        <dbReference type="Proteomes" id="UP001642464"/>
    </source>
</evidence>
<organism evidence="1 2">
    <name type="scientific">Durusdinium trenchii</name>
    <dbReference type="NCBI Taxonomy" id="1381693"/>
    <lineage>
        <taxon>Eukaryota</taxon>
        <taxon>Sar</taxon>
        <taxon>Alveolata</taxon>
        <taxon>Dinophyceae</taxon>
        <taxon>Suessiales</taxon>
        <taxon>Symbiodiniaceae</taxon>
        <taxon>Durusdinium</taxon>
    </lineage>
</organism>
<proteinExistence type="predicted"/>
<sequence>MAQKTKLLIAENVVTGTVHEAATRAFTSHGECQVKVVHTSPHDSGHGCIRRCRGWTLALRKSAGTWIADPQTVYDKMAAVLAEKQVGIQDLFWLSDEEE</sequence>
<protein>
    <submittedName>
        <fullName evidence="1">Uncharacterized protein</fullName>
    </submittedName>
</protein>
<reference evidence="1 2" key="1">
    <citation type="submission" date="2024-02" db="EMBL/GenBank/DDBJ databases">
        <authorList>
            <person name="Chen Y."/>
            <person name="Shah S."/>
            <person name="Dougan E. K."/>
            <person name="Thang M."/>
            <person name="Chan C."/>
        </authorList>
    </citation>
    <scope>NUCLEOTIDE SEQUENCE [LARGE SCALE GENOMIC DNA]</scope>
</reference>
<comment type="caution">
    <text evidence="1">The sequence shown here is derived from an EMBL/GenBank/DDBJ whole genome shotgun (WGS) entry which is preliminary data.</text>
</comment>
<accession>A0ABP0JH29</accession>
<dbReference type="Proteomes" id="UP001642464">
    <property type="component" value="Unassembled WGS sequence"/>
</dbReference>
<keyword evidence="2" id="KW-1185">Reference proteome</keyword>
<dbReference type="EMBL" id="CAXAMM010007224">
    <property type="protein sequence ID" value="CAK9013611.1"/>
    <property type="molecule type" value="Genomic_DNA"/>
</dbReference>